<sequence>MLGMPTRLHIDFVSDVSCPWCAVGLGSLEAALKNLAPEITAELRFQPFELNPAMPPEGQDAFEHLNQKYGSTREQQAQAREAIRARGASVGFEFRAEGRSRVYNTFDAHRLLHWAEREDVARQVALKKALLKACHTDGENPSDHDVLVRLATEAGLDPQRAREILESNEFAAETRARERLYTEAGIHSVPAIIIDNKHLISGGQPVEVFERALRQIAGAAPPSVAVA</sequence>
<evidence type="ECO:0000313" key="2">
    <source>
        <dbReference type="EMBL" id="MEJ8810248.1"/>
    </source>
</evidence>
<dbReference type="CDD" id="cd03024">
    <property type="entry name" value="DsbA_FrnE"/>
    <property type="match status" value="1"/>
</dbReference>
<keyword evidence="3" id="KW-1185">Reference proteome</keyword>
<dbReference type="Gene3D" id="3.40.30.10">
    <property type="entry name" value="Glutaredoxin"/>
    <property type="match status" value="1"/>
</dbReference>
<feature type="domain" description="DSBA-like thioredoxin" evidence="1">
    <location>
        <begin position="10"/>
        <end position="213"/>
    </location>
</feature>
<dbReference type="PANTHER" id="PTHR13887">
    <property type="entry name" value="GLUTATHIONE S-TRANSFERASE KAPPA"/>
    <property type="match status" value="1"/>
</dbReference>
<evidence type="ECO:0000259" key="1">
    <source>
        <dbReference type="Pfam" id="PF01323"/>
    </source>
</evidence>
<reference evidence="2 3" key="1">
    <citation type="submission" date="2024-03" db="EMBL/GenBank/DDBJ databases">
        <title>Novel species of the genus Variovorax.</title>
        <authorList>
            <person name="Liu Q."/>
            <person name="Xin Y.-H."/>
        </authorList>
    </citation>
    <scope>NUCLEOTIDE SEQUENCE [LARGE SCALE GENOMIC DNA]</scope>
    <source>
        <strain evidence="2 3">KACC 18899</strain>
    </source>
</reference>
<dbReference type="Pfam" id="PF01323">
    <property type="entry name" value="DSBA"/>
    <property type="match status" value="1"/>
</dbReference>
<dbReference type="InterPro" id="IPR001853">
    <property type="entry name" value="DSBA-like_thioredoxin_dom"/>
</dbReference>
<dbReference type="SUPFAM" id="SSF52833">
    <property type="entry name" value="Thioredoxin-like"/>
    <property type="match status" value="1"/>
</dbReference>
<name>A0ABU8V9A7_9BURK</name>
<organism evidence="2 3">
    <name type="scientific">Variovorax ureilyticus</name>
    <dbReference type="NCBI Taxonomy" id="1836198"/>
    <lineage>
        <taxon>Bacteria</taxon>
        <taxon>Pseudomonadati</taxon>
        <taxon>Pseudomonadota</taxon>
        <taxon>Betaproteobacteria</taxon>
        <taxon>Burkholderiales</taxon>
        <taxon>Comamonadaceae</taxon>
        <taxon>Variovorax</taxon>
    </lineage>
</organism>
<dbReference type="PANTHER" id="PTHR13887:SF41">
    <property type="entry name" value="THIOREDOXIN SUPERFAMILY PROTEIN"/>
    <property type="match status" value="1"/>
</dbReference>
<dbReference type="RefSeq" id="WP_340355604.1">
    <property type="nucleotide sequence ID" value="NZ_JBBKZU010000001.1"/>
</dbReference>
<dbReference type="Proteomes" id="UP001365846">
    <property type="component" value="Unassembled WGS sequence"/>
</dbReference>
<proteinExistence type="predicted"/>
<evidence type="ECO:0000313" key="3">
    <source>
        <dbReference type="Proteomes" id="UP001365846"/>
    </source>
</evidence>
<gene>
    <name evidence="2" type="ORF">WKW77_04165</name>
</gene>
<comment type="caution">
    <text evidence="2">The sequence shown here is derived from an EMBL/GenBank/DDBJ whole genome shotgun (WGS) entry which is preliminary data.</text>
</comment>
<dbReference type="EMBL" id="JBBKZU010000001">
    <property type="protein sequence ID" value="MEJ8810248.1"/>
    <property type="molecule type" value="Genomic_DNA"/>
</dbReference>
<protein>
    <submittedName>
        <fullName evidence="2">DsbA family oxidoreductase</fullName>
    </submittedName>
</protein>
<accession>A0ABU8V9A7</accession>
<dbReference type="InterPro" id="IPR036249">
    <property type="entry name" value="Thioredoxin-like_sf"/>
</dbReference>